<dbReference type="Pfam" id="PF07892">
    <property type="entry name" value="DUF1667"/>
    <property type="match status" value="1"/>
</dbReference>
<dbReference type="InterPro" id="IPR036593">
    <property type="entry name" value="CPE0013-like_sf"/>
</dbReference>
<evidence type="ECO:0000313" key="2">
    <source>
        <dbReference type="Proteomes" id="UP001207605"/>
    </source>
</evidence>
<gene>
    <name evidence="1" type="ORF">OCV65_12700</name>
</gene>
<dbReference type="Proteomes" id="UP001207605">
    <property type="component" value="Unassembled WGS sequence"/>
</dbReference>
<dbReference type="SUPFAM" id="SSF160148">
    <property type="entry name" value="CPE0013-like"/>
    <property type="match status" value="1"/>
</dbReference>
<name>A0ABT2S922_9FIRM</name>
<keyword evidence="2" id="KW-1185">Reference proteome</keyword>
<dbReference type="InterPro" id="IPR012460">
    <property type="entry name" value="DUF1667"/>
</dbReference>
<dbReference type="EMBL" id="JAOQJV010000025">
    <property type="protein sequence ID" value="MCU6701081.1"/>
    <property type="molecule type" value="Genomic_DNA"/>
</dbReference>
<accession>A0ABT2S922</accession>
<evidence type="ECO:0000313" key="1">
    <source>
        <dbReference type="EMBL" id="MCU6701081.1"/>
    </source>
</evidence>
<dbReference type="SUPFAM" id="SSF53706">
    <property type="entry name" value="Formate dehydrogenase/DMSO reductase, domains 1-3"/>
    <property type="match status" value="1"/>
</dbReference>
<reference evidence="1 2" key="1">
    <citation type="journal article" date="2021" name="ISME Commun">
        <title>Automated analysis of genomic sequences facilitates high-throughput and comprehensive description of bacteria.</title>
        <authorList>
            <person name="Hitch T.C.A."/>
        </authorList>
    </citation>
    <scope>NUCLEOTIDE SEQUENCE [LARGE SCALE GENOMIC DNA]</scope>
    <source>
        <strain evidence="1 2">Sanger_02</strain>
    </source>
</reference>
<organism evidence="1 2">
    <name type="scientific">Dorea ammoniilytica</name>
    <dbReference type="NCBI Taxonomy" id="2981788"/>
    <lineage>
        <taxon>Bacteria</taxon>
        <taxon>Bacillati</taxon>
        <taxon>Bacillota</taxon>
        <taxon>Clostridia</taxon>
        <taxon>Lachnospirales</taxon>
        <taxon>Lachnospiraceae</taxon>
        <taxon>Dorea</taxon>
    </lineage>
</organism>
<comment type="caution">
    <text evidence="1">The sequence shown here is derived from an EMBL/GenBank/DDBJ whole genome shotgun (WGS) entry which is preliminary data.</text>
</comment>
<protein>
    <submittedName>
        <fullName evidence="1">DUF1667 domain-containing protein</fullName>
    </submittedName>
</protein>
<dbReference type="Gene3D" id="3.10.530.10">
    <property type="entry name" value="CPE0013-like"/>
    <property type="match status" value="1"/>
</dbReference>
<proteinExistence type="predicted"/>
<dbReference type="PANTHER" id="PTHR39450:SF1">
    <property type="entry name" value="DUF1667 DOMAIN-CONTAINING PROTEIN"/>
    <property type="match status" value="1"/>
</dbReference>
<dbReference type="RefSeq" id="WP_118382585.1">
    <property type="nucleotide sequence ID" value="NZ_JAOQJV010000025.1"/>
</dbReference>
<dbReference type="PANTHER" id="PTHR39450">
    <property type="entry name" value="MOLYBDOPTERIN OXIDOREDUCTASE, 4FE-4S CLUSTER-BINDING SUBUNIT"/>
    <property type="match status" value="1"/>
</dbReference>
<sequence>MREKELVCIGCPLGCSLKVTIQDDSTMEVTGNTCPRGADYARKELTDPRRIVTSSVPVEGGHLPCVSVKTESDIPKDKIFDCIKALKDVKLQAPVKIGQIVLPDVAGTGVNVLATKNIQAL</sequence>